<sequence length="553" mass="58874">MPGFASLLGKLGGGGGGSQHPPIPSSYGATTSNESSAPTPAAPTTSSVKYDVYSRPIISSTSIDPSNNMPSSTDTRNILPSSSQTVPLDTTRIASTIPRGGGKEGETWVYPSPQMFYNALMRKGKLTNAPAGAAGAGGVSGGEGSNREETTTIVMTKEEDMASVVAMHNCMNEATWRRVLQWEEVLHPTISSNNINPSASEPPSASARVGPALSRFEGRPTDLSPKAFIKHYLLNHPLPFDRHDWTITRTNRDGSTQDVRYVIDYYHDDASASNDVGSGYPSLDGDVGPKGQVQSLLVDVRPAADSVHEIWGRLIGMPLARRGCGSIVECVLAGGGDCTSKDDVGNATKKSEFEPLPLFPSESLSRGLEESKQVWKSIQLDALMKKGVGAMDGKMQQHSSSTLEQEPQSNSSAVEGKEASAAAVEQLPKITPSDATNYASTYTQILSTCQESKKALQNCQSEEECEQAMVGMTVCAGQFMCPLQHSSLLDSLKLSTTTTANGSSSKDDEAAAEVRISTALDILSECVANYDARASMAKRAYPELFDKVSRGQK</sequence>
<evidence type="ECO:0000256" key="2">
    <source>
        <dbReference type="ARBA" id="ARBA00007255"/>
    </source>
</evidence>
<dbReference type="PROSITE" id="PS00822">
    <property type="entry name" value="CYTO_HEME_LYASE_2"/>
    <property type="match status" value="1"/>
</dbReference>
<comment type="similarity">
    <text evidence="2 10">Belongs to the cytochrome c-type heme lyase family.</text>
</comment>
<dbReference type="EMBL" id="JALLBG020000018">
    <property type="protein sequence ID" value="KAL3771927.1"/>
    <property type="molecule type" value="Genomic_DNA"/>
</dbReference>
<feature type="compositionally biased region" description="Polar residues" evidence="11">
    <location>
        <begin position="396"/>
        <end position="413"/>
    </location>
</feature>
<comment type="catalytic activity">
    <reaction evidence="10">
        <text>holo-[cytochrome c] = apo-[cytochrome c] + heme b</text>
        <dbReference type="Rhea" id="RHEA:22648"/>
        <dbReference type="Rhea" id="RHEA-COMP:10725"/>
        <dbReference type="Rhea" id="RHEA-COMP:10726"/>
        <dbReference type="ChEBI" id="CHEBI:29950"/>
        <dbReference type="ChEBI" id="CHEBI:60344"/>
        <dbReference type="ChEBI" id="CHEBI:83739"/>
        <dbReference type="EC" id="4.4.1.17"/>
    </reaction>
</comment>
<evidence type="ECO:0000256" key="6">
    <source>
        <dbReference type="ARBA" id="ARBA00023004"/>
    </source>
</evidence>
<reference evidence="12 13" key="1">
    <citation type="submission" date="2024-10" db="EMBL/GenBank/DDBJ databases">
        <title>Updated reference genomes for cyclostephanoid diatoms.</title>
        <authorList>
            <person name="Roberts W.R."/>
            <person name="Alverson A.J."/>
        </authorList>
    </citation>
    <scope>NUCLEOTIDE SEQUENCE [LARGE SCALE GENOMIC DNA]</scope>
    <source>
        <strain evidence="12 13">AJA232-27</strain>
    </source>
</reference>
<dbReference type="EC" id="4.4.1.17" evidence="10"/>
<keyword evidence="6 10" id="KW-0408">Iron</keyword>
<feature type="region of interest" description="Disordered" evidence="11">
    <location>
        <begin position="1"/>
        <end position="86"/>
    </location>
</feature>
<gene>
    <name evidence="12" type="ORF">ACHAWU_009350</name>
</gene>
<comment type="subcellular location">
    <subcellularLocation>
        <location evidence="1 10">Mitochondrion inner membrane</location>
    </subcellularLocation>
</comment>
<evidence type="ECO:0000256" key="9">
    <source>
        <dbReference type="ARBA" id="ARBA00023239"/>
    </source>
</evidence>
<feature type="region of interest" description="Disordered" evidence="11">
    <location>
        <begin position="392"/>
        <end position="420"/>
    </location>
</feature>
<dbReference type="PROSITE" id="PS00821">
    <property type="entry name" value="CYTO_HEME_LYASE_1"/>
    <property type="match status" value="1"/>
</dbReference>
<feature type="compositionally biased region" description="Polar residues" evidence="11">
    <location>
        <begin position="57"/>
        <end position="86"/>
    </location>
</feature>
<protein>
    <recommendedName>
        <fullName evidence="10">Holocytochrome c-type synthase</fullName>
        <ecNumber evidence="10">4.4.1.17</ecNumber>
    </recommendedName>
</protein>
<organism evidence="12 13">
    <name type="scientific">Discostella pseudostelligera</name>
    <dbReference type="NCBI Taxonomy" id="259834"/>
    <lineage>
        <taxon>Eukaryota</taxon>
        <taxon>Sar</taxon>
        <taxon>Stramenopiles</taxon>
        <taxon>Ochrophyta</taxon>
        <taxon>Bacillariophyta</taxon>
        <taxon>Coscinodiscophyceae</taxon>
        <taxon>Thalassiosirophycidae</taxon>
        <taxon>Stephanodiscales</taxon>
        <taxon>Stephanodiscaceae</taxon>
        <taxon>Discostella</taxon>
    </lineage>
</organism>
<evidence type="ECO:0000256" key="5">
    <source>
        <dbReference type="ARBA" id="ARBA00022792"/>
    </source>
</evidence>
<keyword evidence="13" id="KW-1185">Reference proteome</keyword>
<evidence type="ECO:0000256" key="4">
    <source>
        <dbReference type="ARBA" id="ARBA00022723"/>
    </source>
</evidence>
<evidence type="ECO:0000313" key="13">
    <source>
        <dbReference type="Proteomes" id="UP001530293"/>
    </source>
</evidence>
<dbReference type="GO" id="GO:0046872">
    <property type="term" value="F:metal ion binding"/>
    <property type="evidence" value="ECO:0007669"/>
    <property type="project" value="UniProtKB-KW"/>
</dbReference>
<evidence type="ECO:0000256" key="3">
    <source>
        <dbReference type="ARBA" id="ARBA00022617"/>
    </source>
</evidence>
<dbReference type="Pfam" id="PF01265">
    <property type="entry name" value="Cyto_heme_lyase"/>
    <property type="match status" value="1"/>
</dbReference>
<comment type="caution">
    <text evidence="12">The sequence shown here is derived from an EMBL/GenBank/DDBJ whole genome shotgun (WGS) entry which is preliminary data.</text>
</comment>
<keyword evidence="7 10" id="KW-0496">Mitochondrion</keyword>
<dbReference type="InterPro" id="IPR000511">
    <property type="entry name" value="Holocyt_c/c1_synthase"/>
</dbReference>
<evidence type="ECO:0000256" key="8">
    <source>
        <dbReference type="ARBA" id="ARBA00023136"/>
    </source>
</evidence>
<feature type="compositionally biased region" description="Low complexity" evidence="11">
    <location>
        <begin position="29"/>
        <end position="47"/>
    </location>
</feature>
<keyword evidence="8 10" id="KW-0472">Membrane</keyword>
<evidence type="ECO:0000256" key="10">
    <source>
        <dbReference type="RuleBase" id="RU363130"/>
    </source>
</evidence>
<dbReference type="GO" id="GO:0004408">
    <property type="term" value="F:holocytochrome-c synthase activity"/>
    <property type="evidence" value="ECO:0007669"/>
    <property type="project" value="UniProtKB-EC"/>
</dbReference>
<evidence type="ECO:0000256" key="11">
    <source>
        <dbReference type="SAM" id="MobiDB-lite"/>
    </source>
</evidence>
<comment type="function">
    <text evidence="10">Lyase that catalyzes the covalent linking of the heme group to the cytochrome C apoprotein to produce the mature functional cytochrome.</text>
</comment>
<dbReference type="PANTHER" id="PTHR12743">
    <property type="entry name" value="CYTOCHROME C1 HEME LYASE"/>
    <property type="match status" value="1"/>
</dbReference>
<dbReference type="GO" id="GO:0005743">
    <property type="term" value="C:mitochondrial inner membrane"/>
    <property type="evidence" value="ECO:0007669"/>
    <property type="project" value="UniProtKB-SubCell"/>
</dbReference>
<dbReference type="PANTHER" id="PTHR12743:SF8">
    <property type="entry name" value="PROTEIN HRI1"/>
    <property type="match status" value="1"/>
</dbReference>
<name>A0ABD3N7B7_9STRA</name>
<evidence type="ECO:0000256" key="7">
    <source>
        <dbReference type="ARBA" id="ARBA00023128"/>
    </source>
</evidence>
<evidence type="ECO:0000313" key="12">
    <source>
        <dbReference type="EMBL" id="KAL3771927.1"/>
    </source>
</evidence>
<dbReference type="AlphaFoldDB" id="A0ABD3N7B7"/>
<proteinExistence type="inferred from homology"/>
<accession>A0ABD3N7B7</accession>
<dbReference type="Proteomes" id="UP001530293">
    <property type="component" value="Unassembled WGS sequence"/>
</dbReference>
<evidence type="ECO:0000256" key="1">
    <source>
        <dbReference type="ARBA" id="ARBA00004273"/>
    </source>
</evidence>
<keyword evidence="4 10" id="KW-0479">Metal-binding</keyword>
<keyword evidence="5 10" id="KW-0999">Mitochondrion inner membrane</keyword>
<keyword evidence="9 10" id="KW-0456">Lyase</keyword>
<keyword evidence="3 10" id="KW-0349">Heme</keyword>